<sequence>MRRSPWRSSLAPCAAITPSRINAITAACTSLLRSASGLRTTQSSPVATASASIGLRPRAPAHTGSSANVDATMELNFTPADFEPSTSTSTSNASSGLGAISTVLSALSILGKRVRNSSWLKRDLASSISKGLETRSSIVIESSTSRRSTDMSWLCLTCSSHSPRFVRCFGGSSCTLAKIPSRSP</sequence>
<dbReference type="EMBL" id="CAEZZU010000030">
    <property type="protein sequence ID" value="CAB4772258.1"/>
    <property type="molecule type" value="Genomic_DNA"/>
</dbReference>
<reference evidence="1" key="1">
    <citation type="submission" date="2020-05" db="EMBL/GenBank/DDBJ databases">
        <authorList>
            <person name="Chiriac C."/>
            <person name="Salcher M."/>
            <person name="Ghai R."/>
            <person name="Kavagutti S V."/>
        </authorList>
    </citation>
    <scope>NUCLEOTIDE SEQUENCE</scope>
</reference>
<protein>
    <submittedName>
        <fullName evidence="1">Unannotated protein</fullName>
    </submittedName>
</protein>
<name>A0A6J6VNC2_9ZZZZ</name>
<proteinExistence type="predicted"/>
<evidence type="ECO:0000313" key="1">
    <source>
        <dbReference type="EMBL" id="CAB4772258.1"/>
    </source>
</evidence>
<dbReference type="AlphaFoldDB" id="A0A6J6VNC2"/>
<organism evidence="1">
    <name type="scientific">freshwater metagenome</name>
    <dbReference type="NCBI Taxonomy" id="449393"/>
    <lineage>
        <taxon>unclassified sequences</taxon>
        <taxon>metagenomes</taxon>
        <taxon>ecological metagenomes</taxon>
    </lineage>
</organism>
<accession>A0A6J6VNC2</accession>
<gene>
    <name evidence="1" type="ORF">UFOPK2925_00340</name>
</gene>